<evidence type="ECO:0000313" key="3">
    <source>
        <dbReference type="Proteomes" id="UP000314294"/>
    </source>
</evidence>
<gene>
    <name evidence="2" type="ORF">EYF80_004444</name>
</gene>
<organism evidence="2 3">
    <name type="scientific">Liparis tanakae</name>
    <name type="common">Tanaka's snailfish</name>
    <dbReference type="NCBI Taxonomy" id="230148"/>
    <lineage>
        <taxon>Eukaryota</taxon>
        <taxon>Metazoa</taxon>
        <taxon>Chordata</taxon>
        <taxon>Craniata</taxon>
        <taxon>Vertebrata</taxon>
        <taxon>Euteleostomi</taxon>
        <taxon>Actinopterygii</taxon>
        <taxon>Neopterygii</taxon>
        <taxon>Teleostei</taxon>
        <taxon>Neoteleostei</taxon>
        <taxon>Acanthomorphata</taxon>
        <taxon>Eupercaria</taxon>
        <taxon>Perciformes</taxon>
        <taxon>Cottioidei</taxon>
        <taxon>Cottales</taxon>
        <taxon>Liparidae</taxon>
        <taxon>Liparis</taxon>
    </lineage>
</organism>
<dbReference type="EMBL" id="SRLO01000021">
    <property type="protein sequence ID" value="TNN85422.1"/>
    <property type="molecule type" value="Genomic_DNA"/>
</dbReference>
<name>A0A4Z2J7K5_9TELE</name>
<reference evidence="2 3" key="1">
    <citation type="submission" date="2019-03" db="EMBL/GenBank/DDBJ databases">
        <title>First draft genome of Liparis tanakae, snailfish: a comprehensive survey of snailfish specific genes.</title>
        <authorList>
            <person name="Kim W."/>
            <person name="Song I."/>
            <person name="Jeong J.-H."/>
            <person name="Kim D."/>
            <person name="Kim S."/>
            <person name="Ryu S."/>
            <person name="Song J.Y."/>
            <person name="Lee S.K."/>
        </authorList>
    </citation>
    <scope>NUCLEOTIDE SEQUENCE [LARGE SCALE GENOMIC DNA]</scope>
    <source>
        <tissue evidence="2">Muscle</tissue>
    </source>
</reference>
<comment type="caution">
    <text evidence="2">The sequence shown here is derived from an EMBL/GenBank/DDBJ whole genome shotgun (WGS) entry which is preliminary data.</text>
</comment>
<dbReference type="AlphaFoldDB" id="A0A4Z2J7K5"/>
<feature type="region of interest" description="Disordered" evidence="1">
    <location>
        <begin position="162"/>
        <end position="184"/>
    </location>
</feature>
<evidence type="ECO:0000256" key="1">
    <source>
        <dbReference type="SAM" id="MobiDB-lite"/>
    </source>
</evidence>
<evidence type="ECO:0000313" key="2">
    <source>
        <dbReference type="EMBL" id="TNN85422.1"/>
    </source>
</evidence>
<keyword evidence="3" id="KW-1185">Reference proteome</keyword>
<sequence length="184" mass="20107">MPNDHTSDLMVNFPYSAASGAVHLMGNFAPAGEQRGKKCRKDSGDMVPGFRVFTATLVVPFHVPVYTRTEAGVIKGQHRFIFTSRQSQIICLVFWSGVSADSAPSMRPSSSGGDWLRTHPDLPKLPVSEPLDELQRLPRDLPHVFGFNGQVGEARHPFMAGNHQATAEPGGSVCTRQPSKAMHR</sequence>
<proteinExistence type="predicted"/>
<accession>A0A4Z2J7K5</accession>
<dbReference type="Proteomes" id="UP000314294">
    <property type="component" value="Unassembled WGS sequence"/>
</dbReference>
<protein>
    <submittedName>
        <fullName evidence="2">Uncharacterized protein</fullName>
    </submittedName>
</protein>